<protein>
    <submittedName>
        <fullName evidence="7">NADH:flavin oxidoreductase/NADH oxidase</fullName>
    </submittedName>
</protein>
<dbReference type="Pfam" id="PF00724">
    <property type="entry name" value="Oxidored_FMN"/>
    <property type="match status" value="1"/>
</dbReference>
<evidence type="ECO:0000256" key="2">
    <source>
        <dbReference type="ARBA" id="ARBA00022630"/>
    </source>
</evidence>
<comment type="cofactor">
    <cofactor evidence="1">
        <name>FMN</name>
        <dbReference type="ChEBI" id="CHEBI:58210"/>
    </cofactor>
</comment>
<dbReference type="InterPro" id="IPR013785">
    <property type="entry name" value="Aldolase_TIM"/>
</dbReference>
<organism evidence="7 8">
    <name type="scientific">Paenibacillus agri</name>
    <dbReference type="NCBI Taxonomy" id="2744309"/>
    <lineage>
        <taxon>Bacteria</taxon>
        <taxon>Bacillati</taxon>
        <taxon>Bacillota</taxon>
        <taxon>Bacilli</taxon>
        <taxon>Bacillales</taxon>
        <taxon>Paenibacillaceae</taxon>
        <taxon>Paenibacillus</taxon>
    </lineage>
</organism>
<keyword evidence="3" id="KW-0288">FMN</keyword>
<dbReference type="PANTHER" id="PTHR43303">
    <property type="entry name" value="NADPH DEHYDROGENASE C23G7.10C-RELATED"/>
    <property type="match status" value="1"/>
</dbReference>
<keyword evidence="4" id="KW-0521">NADP</keyword>
<dbReference type="InterPro" id="IPR001155">
    <property type="entry name" value="OxRdtase_FMN_N"/>
</dbReference>
<evidence type="ECO:0000256" key="3">
    <source>
        <dbReference type="ARBA" id="ARBA00022643"/>
    </source>
</evidence>
<dbReference type="CDD" id="cd02932">
    <property type="entry name" value="OYE_YqiM_FMN"/>
    <property type="match status" value="1"/>
</dbReference>
<dbReference type="GO" id="GO:0050661">
    <property type="term" value="F:NADP binding"/>
    <property type="evidence" value="ECO:0007669"/>
    <property type="project" value="InterPro"/>
</dbReference>
<accession>A0A850ET90</accession>
<evidence type="ECO:0000259" key="6">
    <source>
        <dbReference type="Pfam" id="PF00724"/>
    </source>
</evidence>
<dbReference type="SUPFAM" id="SSF51395">
    <property type="entry name" value="FMN-linked oxidoreductases"/>
    <property type="match status" value="1"/>
</dbReference>
<dbReference type="AlphaFoldDB" id="A0A850ET90"/>
<dbReference type="InterPro" id="IPR044152">
    <property type="entry name" value="YqjM-like"/>
</dbReference>
<name>A0A850ET90_9BACL</name>
<comment type="caution">
    <text evidence="7">The sequence shown here is derived from an EMBL/GenBank/DDBJ whole genome shotgun (WGS) entry which is preliminary data.</text>
</comment>
<evidence type="ECO:0000256" key="4">
    <source>
        <dbReference type="ARBA" id="ARBA00022857"/>
    </source>
</evidence>
<evidence type="ECO:0000256" key="1">
    <source>
        <dbReference type="ARBA" id="ARBA00001917"/>
    </source>
</evidence>
<dbReference type="RefSeq" id="WP_175373182.1">
    <property type="nucleotide sequence ID" value="NZ_JABWCS010000216.1"/>
</dbReference>
<keyword evidence="2" id="KW-0285">Flavoprotein</keyword>
<dbReference type="Gene3D" id="3.20.20.70">
    <property type="entry name" value="Aldolase class I"/>
    <property type="match status" value="1"/>
</dbReference>
<keyword evidence="5" id="KW-0560">Oxidoreductase</keyword>
<gene>
    <name evidence="7" type="ORF">HPT30_20480</name>
</gene>
<dbReference type="GO" id="GO:0010181">
    <property type="term" value="F:FMN binding"/>
    <property type="evidence" value="ECO:0007669"/>
    <property type="project" value="InterPro"/>
</dbReference>
<dbReference type="PANTHER" id="PTHR43303:SF4">
    <property type="entry name" value="NADPH DEHYDROGENASE C23G7.10C-RELATED"/>
    <property type="match status" value="1"/>
</dbReference>
<dbReference type="GO" id="GO:0003959">
    <property type="term" value="F:NADPH dehydrogenase activity"/>
    <property type="evidence" value="ECO:0007669"/>
    <property type="project" value="InterPro"/>
</dbReference>
<keyword evidence="8" id="KW-1185">Reference proteome</keyword>
<dbReference type="EMBL" id="JABWCS010000216">
    <property type="protein sequence ID" value="NUU62727.1"/>
    <property type="molecule type" value="Genomic_DNA"/>
</dbReference>
<reference evidence="7" key="1">
    <citation type="submission" date="2020-06" db="EMBL/GenBank/DDBJ databases">
        <title>Paenibacillus sp. nov., isolated from soil.</title>
        <authorList>
            <person name="Seo Y.L."/>
        </authorList>
    </citation>
    <scope>NUCLEOTIDE SEQUENCE [LARGE SCALE GENOMIC DNA]</scope>
    <source>
        <strain evidence="7">JW14</strain>
    </source>
</reference>
<evidence type="ECO:0000256" key="5">
    <source>
        <dbReference type="ARBA" id="ARBA00023002"/>
    </source>
</evidence>
<feature type="domain" description="NADH:flavin oxidoreductase/NADH oxidase N-terminal" evidence="6">
    <location>
        <begin position="3"/>
        <end position="325"/>
    </location>
</feature>
<sequence>MPNLFTPYELKGLSLKNRIVMPPMCQYSVDKQDGIPNDWHFVHYVSRAVGGTGFIIVEMTGVHPDGRITNQDTGIWADGQIDAYRKLTDAVHSHGAKIAIQLGHAGRKAVDAEPPVAPSAIPFDSRSKTPKALSREEIAELVDAYREAARRAVEAGFDSVEIHGAHGYLIHQFHSPLTNVREDEYGKDLGLFGEQVVRAVKEVLPADMPVIMRVSAKEYVDGGYDHEYALQFCTRYRDAGVDLFHVSSGGEGPIGSNGGPNAVPAYQADLAEYLRNGLQVPVIAVGRLESYSDAQAIVAEERAELIAVGRGMLSDPYWALHAEEALGGVNQMPKAYERGLWNRK</sequence>
<proteinExistence type="predicted"/>
<dbReference type="Proteomes" id="UP000564806">
    <property type="component" value="Unassembled WGS sequence"/>
</dbReference>
<evidence type="ECO:0000313" key="7">
    <source>
        <dbReference type="EMBL" id="NUU62727.1"/>
    </source>
</evidence>
<evidence type="ECO:0000313" key="8">
    <source>
        <dbReference type="Proteomes" id="UP000564806"/>
    </source>
</evidence>